<proteinExistence type="inferred from homology"/>
<keyword evidence="4" id="KW-0808">Transferase</keyword>
<dbReference type="Proteomes" id="UP001291306">
    <property type="component" value="Unassembled WGS sequence"/>
</dbReference>
<dbReference type="AlphaFoldDB" id="A0AAW9IEJ8"/>
<dbReference type="PANTHER" id="PTHR43523">
    <property type="entry name" value="GLUCOSE-1-PHOSPHATE ADENYLYLTRANSFERASE-RELATED"/>
    <property type="match status" value="1"/>
</dbReference>
<comment type="caution">
    <text evidence="4">The sequence shown here is derived from an EMBL/GenBank/DDBJ whole genome shotgun (WGS) entry which is preliminary data.</text>
</comment>
<evidence type="ECO:0000313" key="4">
    <source>
        <dbReference type="EMBL" id="MDZ5000265.1"/>
    </source>
</evidence>
<keyword evidence="2" id="KW-0320">Glycogen biosynthesis</keyword>
<dbReference type="InterPro" id="IPR029044">
    <property type="entry name" value="Nucleotide-diphossugar_trans"/>
</dbReference>
<dbReference type="InterPro" id="IPR011004">
    <property type="entry name" value="Trimer_LpxA-like_sf"/>
</dbReference>
<accession>A0AAW9IEJ8</accession>
<dbReference type="EC" id="2.7.7.27" evidence="4"/>
<evidence type="ECO:0000313" key="5">
    <source>
        <dbReference type="Proteomes" id="UP001291306"/>
    </source>
</evidence>
<reference evidence="4" key="1">
    <citation type="submission" date="2019-11" db="EMBL/GenBank/DDBJ databases">
        <title>Characterization of Clostridium perfringens isolates from swine manure treated agricultural soils.</title>
        <authorList>
            <person name="Wushke S.T."/>
        </authorList>
    </citation>
    <scope>NUCLEOTIDE SEQUENCE</scope>
    <source>
        <strain evidence="4">X26</strain>
    </source>
</reference>
<dbReference type="InterPro" id="IPR011831">
    <property type="entry name" value="ADP-Glc_PPase"/>
</dbReference>
<dbReference type="GO" id="GO:0008878">
    <property type="term" value="F:glucose-1-phosphate adenylyltransferase activity"/>
    <property type="evidence" value="ECO:0007669"/>
    <property type="project" value="UniProtKB-EC"/>
</dbReference>
<feature type="domain" description="Glucose-1-phosphate adenylyltransferase/Bifunctional protein GlmU-like C-terminal hexapeptide" evidence="3">
    <location>
        <begin position="171"/>
        <end position="240"/>
    </location>
</feature>
<dbReference type="SUPFAM" id="SSF51161">
    <property type="entry name" value="Trimeric LpxA-like enzymes"/>
    <property type="match status" value="1"/>
</dbReference>
<dbReference type="InterPro" id="IPR011832">
    <property type="entry name" value="GlgDAde_trans"/>
</dbReference>
<dbReference type="CDD" id="cd04651">
    <property type="entry name" value="LbH_G1P_AT_C"/>
    <property type="match status" value="1"/>
</dbReference>
<keyword evidence="4" id="KW-0548">Nucleotidyltransferase</keyword>
<dbReference type="SUPFAM" id="SSF53448">
    <property type="entry name" value="Nucleotide-diphospho-sugar transferases"/>
    <property type="match status" value="1"/>
</dbReference>
<evidence type="ECO:0000256" key="1">
    <source>
        <dbReference type="ARBA" id="ARBA00010443"/>
    </source>
</evidence>
<dbReference type="EMBL" id="WNVC01000157">
    <property type="protein sequence ID" value="MDZ5000265.1"/>
    <property type="molecule type" value="Genomic_DNA"/>
</dbReference>
<sequence length="256" mass="29354">KEYVLISPSYMICNIDYNEVLRYHKKSQNDITIVHKDVNNSHGKFLDCEVLNIDDTNRVISVGENIGREKNAKISMEMYIMKTDLFINIIHECIKTGIHRKIKGYINSNLDRFRVGAFEFDGYLSCINSIKSYFDTNLDILNQNINKELFYNKKPIYTKSQDEPPTQYTEMSLVLNSIIANGSYIEGEVKNCIIGRRVFIGKGCKLENCVIMQNTIIGNDVVMNRVIADKGTVINENEIIRGTSNYPVTIQRSKVV</sequence>
<protein>
    <submittedName>
        <fullName evidence="4">Glucose-1-phosphate adenylyltransferase subunit GlgD</fullName>
        <ecNumber evidence="4">2.7.7.27</ecNumber>
    </submittedName>
</protein>
<evidence type="ECO:0000256" key="2">
    <source>
        <dbReference type="ARBA" id="ARBA00023056"/>
    </source>
</evidence>
<dbReference type="Gene3D" id="2.160.10.10">
    <property type="entry name" value="Hexapeptide repeat proteins"/>
    <property type="match status" value="1"/>
</dbReference>
<dbReference type="GO" id="GO:0005978">
    <property type="term" value="P:glycogen biosynthetic process"/>
    <property type="evidence" value="ECO:0007669"/>
    <property type="project" value="UniProtKB-KW"/>
</dbReference>
<dbReference type="Pfam" id="PF24894">
    <property type="entry name" value="Hexapep_GlmU"/>
    <property type="match status" value="1"/>
</dbReference>
<dbReference type="InterPro" id="IPR056818">
    <property type="entry name" value="GlmU/GlgC-like_hexapep"/>
</dbReference>
<dbReference type="Gene3D" id="3.90.550.10">
    <property type="entry name" value="Spore Coat Polysaccharide Biosynthesis Protein SpsA, Chain A"/>
    <property type="match status" value="1"/>
</dbReference>
<dbReference type="RefSeq" id="WP_322458567.1">
    <property type="nucleotide sequence ID" value="NZ_WNVC01000157.1"/>
</dbReference>
<organism evidence="4 5">
    <name type="scientific">Clostridium perfringens</name>
    <dbReference type="NCBI Taxonomy" id="1502"/>
    <lineage>
        <taxon>Bacteria</taxon>
        <taxon>Bacillati</taxon>
        <taxon>Bacillota</taxon>
        <taxon>Clostridia</taxon>
        <taxon>Eubacteriales</taxon>
        <taxon>Clostridiaceae</taxon>
        <taxon>Clostridium</taxon>
    </lineage>
</organism>
<evidence type="ECO:0000259" key="3">
    <source>
        <dbReference type="Pfam" id="PF24894"/>
    </source>
</evidence>
<comment type="similarity">
    <text evidence="1">Belongs to the bacterial/plant glucose-1-phosphate adenylyltransferase family.</text>
</comment>
<name>A0AAW9IEJ8_CLOPF</name>
<dbReference type="NCBIfam" id="TIGR02092">
    <property type="entry name" value="glgD"/>
    <property type="match status" value="1"/>
</dbReference>
<feature type="non-terminal residue" evidence="4">
    <location>
        <position position="1"/>
    </location>
</feature>
<dbReference type="PANTHER" id="PTHR43523:SF6">
    <property type="entry name" value="GLYCOGEN BIOSYNTHESIS PROTEIN GLGD"/>
    <property type="match status" value="1"/>
</dbReference>
<gene>
    <name evidence="4" type="primary">glgD</name>
    <name evidence="4" type="ORF">GNF79_14505</name>
</gene>